<protein>
    <submittedName>
        <fullName evidence="4">GNAT family N-acetyltransferase</fullName>
    </submittedName>
</protein>
<dbReference type="InterPro" id="IPR016181">
    <property type="entry name" value="Acyl_CoA_acyltransferase"/>
</dbReference>
<dbReference type="Pfam" id="PF00583">
    <property type="entry name" value="Acetyltransf_1"/>
    <property type="match status" value="1"/>
</dbReference>
<reference evidence="4 5" key="1">
    <citation type="submission" date="2020-01" db="EMBL/GenBank/DDBJ databases">
        <title>Genetics and antimicrobial susceptibilities of Nocardia species isolated from the soil; a comparison with species isolated from humans.</title>
        <authorList>
            <person name="Carrasco G."/>
            <person name="Monzon S."/>
            <person name="Sansegundo M."/>
            <person name="Garcia E."/>
            <person name="Garrido N."/>
            <person name="Medina M.J."/>
            <person name="Villalon P."/>
            <person name="Ramirez-Arocha A.C."/>
            <person name="Jimenez P."/>
            <person name="Cuesta I."/>
            <person name="Valdezate S."/>
        </authorList>
    </citation>
    <scope>NUCLEOTIDE SEQUENCE [LARGE SCALE GENOMIC DNA]</scope>
    <source>
        <strain evidence="4 5">CNM20110626</strain>
    </source>
</reference>
<keyword evidence="2" id="KW-0012">Acyltransferase</keyword>
<evidence type="ECO:0000256" key="1">
    <source>
        <dbReference type="ARBA" id="ARBA00022679"/>
    </source>
</evidence>
<organism evidence="4 5">
    <name type="scientific">Nocardia cyriacigeorgica</name>
    <dbReference type="NCBI Taxonomy" id="135487"/>
    <lineage>
        <taxon>Bacteria</taxon>
        <taxon>Bacillati</taxon>
        <taxon>Actinomycetota</taxon>
        <taxon>Actinomycetes</taxon>
        <taxon>Mycobacteriales</taxon>
        <taxon>Nocardiaceae</taxon>
        <taxon>Nocardia</taxon>
    </lineage>
</organism>
<gene>
    <name evidence="4" type="ORF">GV791_07935</name>
</gene>
<dbReference type="PROSITE" id="PS51186">
    <property type="entry name" value="GNAT"/>
    <property type="match status" value="1"/>
</dbReference>
<proteinExistence type="predicted"/>
<evidence type="ECO:0000259" key="3">
    <source>
        <dbReference type="PROSITE" id="PS51186"/>
    </source>
</evidence>
<evidence type="ECO:0000313" key="5">
    <source>
        <dbReference type="Proteomes" id="UP000471166"/>
    </source>
</evidence>
<dbReference type="Proteomes" id="UP000471166">
    <property type="component" value="Unassembled WGS sequence"/>
</dbReference>
<evidence type="ECO:0000313" key="4">
    <source>
        <dbReference type="EMBL" id="NEW32488.1"/>
    </source>
</evidence>
<dbReference type="SUPFAM" id="SSF55729">
    <property type="entry name" value="Acyl-CoA N-acyltransferases (Nat)"/>
    <property type="match status" value="1"/>
</dbReference>
<dbReference type="Gene3D" id="3.40.630.30">
    <property type="match status" value="1"/>
</dbReference>
<dbReference type="RefSeq" id="WP_163843089.1">
    <property type="nucleotide sequence ID" value="NZ_JAAGVB010000009.1"/>
</dbReference>
<accession>A0A6P1CJ87</accession>
<dbReference type="PANTHER" id="PTHR43877">
    <property type="entry name" value="AMINOALKYLPHOSPHONATE N-ACETYLTRANSFERASE-RELATED-RELATED"/>
    <property type="match status" value="1"/>
</dbReference>
<sequence length="158" mass="17451">MIVRRLPAAEWETARAVRLDALAGSPPGTFSTTVAEASTWNEQRWREWAAPRALFVAENGAGPLGSAAGLLEDGSAELVSMWVNPVARGSGVSDRLVHAVIDWARDGSHPDLRLWVMDRNHHAEDLYLRNGFRRTGRSQPCSPDDPRLENEMILRLAA</sequence>
<dbReference type="InterPro" id="IPR000182">
    <property type="entry name" value="GNAT_dom"/>
</dbReference>
<dbReference type="GO" id="GO:0016747">
    <property type="term" value="F:acyltransferase activity, transferring groups other than amino-acyl groups"/>
    <property type="evidence" value="ECO:0007669"/>
    <property type="project" value="InterPro"/>
</dbReference>
<dbReference type="CDD" id="cd04301">
    <property type="entry name" value="NAT_SF"/>
    <property type="match status" value="1"/>
</dbReference>
<evidence type="ECO:0000256" key="2">
    <source>
        <dbReference type="ARBA" id="ARBA00023315"/>
    </source>
</evidence>
<name>A0A6P1CJ87_9NOCA</name>
<comment type="caution">
    <text evidence="4">The sequence shown here is derived from an EMBL/GenBank/DDBJ whole genome shotgun (WGS) entry which is preliminary data.</text>
</comment>
<keyword evidence="1 4" id="KW-0808">Transferase</keyword>
<dbReference type="EMBL" id="JAAGVB010000009">
    <property type="protein sequence ID" value="NEW32488.1"/>
    <property type="molecule type" value="Genomic_DNA"/>
</dbReference>
<dbReference type="AlphaFoldDB" id="A0A6P1CJ87"/>
<dbReference type="InterPro" id="IPR050832">
    <property type="entry name" value="Bact_Acetyltransf"/>
</dbReference>
<feature type="domain" description="N-acetyltransferase" evidence="3">
    <location>
        <begin position="1"/>
        <end position="157"/>
    </location>
</feature>